<organism evidence="1">
    <name type="scientific">marine sediment metagenome</name>
    <dbReference type="NCBI Taxonomy" id="412755"/>
    <lineage>
        <taxon>unclassified sequences</taxon>
        <taxon>metagenomes</taxon>
        <taxon>ecological metagenomes</taxon>
    </lineage>
</organism>
<name>A0A0F9EEA8_9ZZZZ</name>
<sequence>MTYILTALHKLGYEGGSQCGDSMADDILKARFTTGGPRARRGIQLLPGTKILYTGPDWFVSKDEINIIVHHVTWVTRVIIWSGPFVDLVGI</sequence>
<accession>A0A0F9EEA8</accession>
<evidence type="ECO:0000313" key="1">
    <source>
        <dbReference type="EMBL" id="KKL22323.1"/>
    </source>
</evidence>
<comment type="caution">
    <text evidence="1">The sequence shown here is derived from an EMBL/GenBank/DDBJ whole genome shotgun (WGS) entry which is preliminary data.</text>
</comment>
<protein>
    <submittedName>
        <fullName evidence="1">Uncharacterized protein</fullName>
    </submittedName>
</protein>
<dbReference type="AlphaFoldDB" id="A0A0F9EEA8"/>
<dbReference type="EMBL" id="LAZR01037396">
    <property type="protein sequence ID" value="KKL22323.1"/>
    <property type="molecule type" value="Genomic_DNA"/>
</dbReference>
<proteinExistence type="predicted"/>
<gene>
    <name evidence="1" type="ORF">LCGC14_2436570</name>
</gene>
<reference evidence="1" key="1">
    <citation type="journal article" date="2015" name="Nature">
        <title>Complex archaea that bridge the gap between prokaryotes and eukaryotes.</title>
        <authorList>
            <person name="Spang A."/>
            <person name="Saw J.H."/>
            <person name="Jorgensen S.L."/>
            <person name="Zaremba-Niedzwiedzka K."/>
            <person name="Martijn J."/>
            <person name="Lind A.E."/>
            <person name="van Eijk R."/>
            <person name="Schleper C."/>
            <person name="Guy L."/>
            <person name="Ettema T.J."/>
        </authorList>
    </citation>
    <scope>NUCLEOTIDE SEQUENCE</scope>
</reference>